<feature type="transmembrane region" description="Helical" evidence="1">
    <location>
        <begin position="125"/>
        <end position="142"/>
    </location>
</feature>
<evidence type="ECO:0000256" key="1">
    <source>
        <dbReference type="SAM" id="Phobius"/>
    </source>
</evidence>
<name>A0A521CNS7_9RHOB</name>
<feature type="transmembrane region" description="Helical" evidence="1">
    <location>
        <begin position="350"/>
        <end position="368"/>
    </location>
</feature>
<evidence type="ECO:0000313" key="2">
    <source>
        <dbReference type="EMBL" id="SMO61114.1"/>
    </source>
</evidence>
<proteinExistence type="predicted"/>
<dbReference type="RefSeq" id="WP_142636220.1">
    <property type="nucleotide sequence ID" value="NZ_FXTE01000003.1"/>
</dbReference>
<accession>A0A521CNS7</accession>
<feature type="transmembrane region" description="Helical" evidence="1">
    <location>
        <begin position="20"/>
        <end position="40"/>
    </location>
</feature>
<evidence type="ECO:0000313" key="3">
    <source>
        <dbReference type="Proteomes" id="UP000319555"/>
    </source>
</evidence>
<feature type="transmembrane region" description="Helical" evidence="1">
    <location>
        <begin position="223"/>
        <end position="245"/>
    </location>
</feature>
<protein>
    <recommendedName>
        <fullName evidence="4">Dolichyl-phosphate-mannose-protein mannosyltransferase</fullName>
    </recommendedName>
</protein>
<dbReference type="EMBL" id="FXTE01000003">
    <property type="protein sequence ID" value="SMO61114.1"/>
    <property type="molecule type" value="Genomic_DNA"/>
</dbReference>
<dbReference type="Proteomes" id="UP000319555">
    <property type="component" value="Unassembled WGS sequence"/>
</dbReference>
<feature type="transmembrane region" description="Helical" evidence="1">
    <location>
        <begin position="180"/>
        <end position="211"/>
    </location>
</feature>
<sequence length="544" mass="57669">MSDARISSFKGTTPSSTRMGAMLGIVTAGLGLVLLIAGLFGRLMTYDLRRDELMFVPPARLLGEWELYSDFFYNHVPYSAWYYLGSGILFDEFGLLGSARIGLFLAWLGLIAATGWVTLRLSGSPVLAVFSIIGIVTCELFLTGAGMAATNNLLPLPFAVIGLGLFLIETSKPAPRFLTLVLSGVALSIAAGMKVSAVLFIPPIALAAFLLPADVSMARRLKAVVLPLLIGGLIAALPLFAFLLADPGVFLAHVLGFHTGPHVAYWEANAATEPGLALRLSGKLMLAHSAWVAGVGLVMVMAILSVLWIILRGGARVDEMQPSQLRHGGVVLAIIILTASMAFVPTPGFPQYYIQPLVCLPLLLAVLFRRLDPPRRHEAVPVLAAGIVLMVILGLPRIGMGLVSLTEPSKFTSARFAGSGAVLRDAVAGSALPDGPVATLLPIYPLEAGLSVYPEFATGPFAYRIAPFTDPELAGKYVMAGANDLPALFADNPPSAFLLGYDSVLEAPLLSYARANNYRPVELSGLNNRYGQGVVYLKAAGAEQ</sequence>
<feature type="transmembrane region" description="Helical" evidence="1">
    <location>
        <begin position="323"/>
        <end position="344"/>
    </location>
</feature>
<keyword evidence="1" id="KW-0812">Transmembrane</keyword>
<feature type="transmembrane region" description="Helical" evidence="1">
    <location>
        <begin position="101"/>
        <end position="119"/>
    </location>
</feature>
<keyword evidence="1" id="KW-0472">Membrane</keyword>
<reference evidence="2 3" key="1">
    <citation type="submission" date="2017-05" db="EMBL/GenBank/DDBJ databases">
        <authorList>
            <person name="Varghese N."/>
            <person name="Submissions S."/>
        </authorList>
    </citation>
    <scope>NUCLEOTIDE SEQUENCE [LARGE SCALE GENOMIC DNA]</scope>
    <source>
        <strain evidence="2 3">DSM 28009</strain>
    </source>
</reference>
<feature type="transmembrane region" description="Helical" evidence="1">
    <location>
        <begin position="290"/>
        <end position="311"/>
    </location>
</feature>
<gene>
    <name evidence="2" type="ORF">SAMN06265380_103126</name>
</gene>
<feature type="transmembrane region" description="Helical" evidence="1">
    <location>
        <begin position="380"/>
        <end position="403"/>
    </location>
</feature>
<dbReference type="AlphaFoldDB" id="A0A521CNS7"/>
<keyword evidence="3" id="KW-1185">Reference proteome</keyword>
<dbReference type="OrthoDB" id="7463529at2"/>
<evidence type="ECO:0008006" key="4">
    <source>
        <dbReference type="Google" id="ProtNLM"/>
    </source>
</evidence>
<organism evidence="2 3">
    <name type="scientific">Ruegeria faecimaris</name>
    <dbReference type="NCBI Taxonomy" id="686389"/>
    <lineage>
        <taxon>Bacteria</taxon>
        <taxon>Pseudomonadati</taxon>
        <taxon>Pseudomonadota</taxon>
        <taxon>Alphaproteobacteria</taxon>
        <taxon>Rhodobacterales</taxon>
        <taxon>Roseobacteraceae</taxon>
        <taxon>Ruegeria</taxon>
    </lineage>
</organism>
<keyword evidence="1" id="KW-1133">Transmembrane helix</keyword>